<evidence type="ECO:0000256" key="1">
    <source>
        <dbReference type="SAM" id="MobiDB-lite"/>
    </source>
</evidence>
<feature type="compositionally biased region" description="Pro residues" evidence="1">
    <location>
        <begin position="112"/>
        <end position="127"/>
    </location>
</feature>
<name>A0ABX1QLV2_9PROT</name>
<dbReference type="PROSITE" id="PS51257">
    <property type="entry name" value="PROKAR_LIPOPROTEIN"/>
    <property type="match status" value="1"/>
</dbReference>
<organism evidence="3 4">
    <name type="scientific">Tepidiphilus baoligensis</name>
    <dbReference type="NCBI Taxonomy" id="2698687"/>
    <lineage>
        <taxon>Bacteria</taxon>
        <taxon>Pseudomonadati</taxon>
        <taxon>Pseudomonadota</taxon>
        <taxon>Hydrogenophilia</taxon>
        <taxon>Hydrogenophilales</taxon>
        <taxon>Hydrogenophilaceae</taxon>
        <taxon>Tepidiphilus</taxon>
    </lineage>
</organism>
<keyword evidence="4" id="KW-1185">Reference proteome</keyword>
<feature type="signal peptide" evidence="2">
    <location>
        <begin position="1"/>
        <end position="20"/>
    </location>
</feature>
<gene>
    <name evidence="3" type="ORF">GV368_07420</name>
</gene>
<keyword evidence="2" id="KW-0732">Signal</keyword>
<evidence type="ECO:0000313" key="4">
    <source>
        <dbReference type="Proteomes" id="UP000669605"/>
    </source>
</evidence>
<feature type="chain" id="PRO_5046011052" evidence="2">
    <location>
        <begin position="21"/>
        <end position="127"/>
    </location>
</feature>
<sequence>MLRRSLPLLLLLAASLSGCDAFYDAIGLNDAKKAEAEARAIGAACRHAGRSLEDCYALNPNASKSAIFEGWREMNDYMLQNNLREVPPVFVPTEPLKRSQPIIPKPESAPGAPAPGTPPPTTAPLGR</sequence>
<dbReference type="Proteomes" id="UP000669605">
    <property type="component" value="Unassembled WGS sequence"/>
</dbReference>
<comment type="caution">
    <text evidence="3">The sequence shown here is derived from an EMBL/GenBank/DDBJ whole genome shotgun (WGS) entry which is preliminary data.</text>
</comment>
<evidence type="ECO:0000256" key="2">
    <source>
        <dbReference type="SAM" id="SignalP"/>
    </source>
</evidence>
<accession>A0ABX1QLV2</accession>
<dbReference type="RefSeq" id="WP_169116026.1">
    <property type="nucleotide sequence ID" value="NZ_JAAAUB010000009.1"/>
</dbReference>
<reference evidence="3 4" key="1">
    <citation type="journal article" date="2020" name="Curr. Microbiol.">
        <title>Tepidiphilus baoligensis sp. nov., a Novel Bacterium of the Family Hydrogenophilaceae Isolated from an Oil Reservoir.</title>
        <authorList>
            <person name="Zhang X."/>
            <person name="Wang G."/>
            <person name="Ma X."/>
            <person name="Yu J."/>
            <person name="You J."/>
            <person name="Xue Y."/>
            <person name="Ma Y."/>
        </authorList>
    </citation>
    <scope>NUCLEOTIDE SEQUENCE [LARGE SCALE GENOMIC DNA]</scope>
    <source>
        <strain evidence="3 4">B18-69</strain>
    </source>
</reference>
<protein>
    <submittedName>
        <fullName evidence="3">Uncharacterized protein</fullName>
    </submittedName>
</protein>
<feature type="region of interest" description="Disordered" evidence="1">
    <location>
        <begin position="95"/>
        <end position="127"/>
    </location>
</feature>
<evidence type="ECO:0000313" key="3">
    <source>
        <dbReference type="EMBL" id="NMH16925.1"/>
    </source>
</evidence>
<dbReference type="EMBL" id="JAAAUB010000009">
    <property type="protein sequence ID" value="NMH16925.1"/>
    <property type="molecule type" value="Genomic_DNA"/>
</dbReference>
<proteinExistence type="predicted"/>